<dbReference type="OrthoDB" id="9894485at2759"/>
<keyword evidence="7" id="KW-0325">Glycoprotein</keyword>
<comment type="subcellular location">
    <subcellularLocation>
        <location evidence="1">Secreted</location>
    </subcellularLocation>
</comment>
<dbReference type="InterPro" id="IPR016014">
    <property type="entry name" value="Clusterin_N"/>
</dbReference>
<reference evidence="13 14" key="1">
    <citation type="submission" date="2021-07" db="EMBL/GenBank/DDBJ databases">
        <authorList>
            <person name="Imarazene B."/>
            <person name="Zahm M."/>
            <person name="Klopp C."/>
            <person name="Cabau C."/>
            <person name="Beille S."/>
            <person name="Jouanno E."/>
            <person name="Castinel A."/>
            <person name="Lluch J."/>
            <person name="Gil L."/>
            <person name="Kuchtly C."/>
            <person name="Lopez Roques C."/>
            <person name="Donnadieu C."/>
            <person name="Parrinello H."/>
            <person name="Journot L."/>
            <person name="Du K."/>
            <person name="Schartl M."/>
            <person name="Retaux S."/>
            <person name="Guiguen Y."/>
        </authorList>
    </citation>
    <scope>NUCLEOTIDE SEQUENCE [LARGE SCALE GENOMIC DNA]</scope>
    <source>
        <strain evidence="13">Pach_M1</strain>
        <tissue evidence="13">Testis</tissue>
    </source>
</reference>
<feature type="chain" id="PRO_5035903215" description="Clusterin" evidence="10">
    <location>
        <begin position="25"/>
        <end position="506"/>
    </location>
</feature>
<evidence type="ECO:0000259" key="12">
    <source>
        <dbReference type="SMART" id="SM00035"/>
    </source>
</evidence>
<comment type="caution">
    <text evidence="13">The sequence shown here is derived from an EMBL/GenBank/DDBJ whole genome shotgun (WGS) entry which is preliminary data.</text>
</comment>
<dbReference type="PANTHER" id="PTHR10970">
    <property type="entry name" value="CLUSTERIN"/>
    <property type="match status" value="1"/>
</dbReference>
<dbReference type="GO" id="GO:0005634">
    <property type="term" value="C:nucleus"/>
    <property type="evidence" value="ECO:0007669"/>
    <property type="project" value="TreeGrafter"/>
</dbReference>
<gene>
    <name evidence="13" type="primary">CLUL1</name>
    <name evidence="13" type="ORF">AMEX_G10876</name>
</gene>
<evidence type="ECO:0000256" key="9">
    <source>
        <dbReference type="SAM" id="Coils"/>
    </source>
</evidence>
<evidence type="ECO:0000256" key="1">
    <source>
        <dbReference type="ARBA" id="ARBA00004613"/>
    </source>
</evidence>
<keyword evidence="4 10" id="KW-0732">Signal</keyword>
<evidence type="ECO:0000256" key="8">
    <source>
        <dbReference type="RuleBase" id="RU000629"/>
    </source>
</evidence>
<evidence type="ECO:0000256" key="10">
    <source>
        <dbReference type="SAM" id="SignalP"/>
    </source>
</evidence>
<feature type="signal peptide" evidence="10">
    <location>
        <begin position="1"/>
        <end position="24"/>
    </location>
</feature>
<dbReference type="GO" id="GO:0005615">
    <property type="term" value="C:extracellular space"/>
    <property type="evidence" value="ECO:0007669"/>
    <property type="project" value="TreeGrafter"/>
</dbReference>
<feature type="domain" description="Clusterin N-terminal" evidence="11">
    <location>
        <begin position="29"/>
        <end position="223"/>
    </location>
</feature>
<evidence type="ECO:0000259" key="11">
    <source>
        <dbReference type="SMART" id="SM00030"/>
    </source>
</evidence>
<evidence type="ECO:0000256" key="7">
    <source>
        <dbReference type="ARBA" id="ARBA00023180"/>
    </source>
</evidence>
<dbReference type="Proteomes" id="UP000752171">
    <property type="component" value="Unassembled WGS sequence"/>
</dbReference>
<dbReference type="InterPro" id="IPR016015">
    <property type="entry name" value="Clusterin_C"/>
</dbReference>
<protein>
    <recommendedName>
        <fullName evidence="8">Clusterin</fullName>
    </recommendedName>
</protein>
<dbReference type="GO" id="GO:0051787">
    <property type="term" value="F:misfolded protein binding"/>
    <property type="evidence" value="ECO:0007669"/>
    <property type="project" value="TreeGrafter"/>
</dbReference>
<dbReference type="AlphaFoldDB" id="A0A8T2LZ64"/>
<keyword evidence="6" id="KW-1015">Disulfide bond</keyword>
<keyword evidence="5 9" id="KW-0175">Coiled coil</keyword>
<comment type="similarity">
    <text evidence="2 8">Belongs to the clusterin family.</text>
</comment>
<dbReference type="Pfam" id="PF01093">
    <property type="entry name" value="Clusterin"/>
    <property type="match status" value="2"/>
</dbReference>
<accession>A0A8T2LZ64</accession>
<evidence type="ECO:0000256" key="3">
    <source>
        <dbReference type="ARBA" id="ARBA00022525"/>
    </source>
</evidence>
<evidence type="ECO:0000256" key="2">
    <source>
        <dbReference type="ARBA" id="ARBA00010069"/>
    </source>
</evidence>
<evidence type="ECO:0000256" key="6">
    <source>
        <dbReference type="ARBA" id="ARBA00023157"/>
    </source>
</evidence>
<dbReference type="SMART" id="SM00030">
    <property type="entry name" value="CLb"/>
    <property type="match status" value="1"/>
</dbReference>
<evidence type="ECO:0000313" key="13">
    <source>
        <dbReference type="EMBL" id="KAG9274071.1"/>
    </source>
</evidence>
<sequence>MIMMMTMVQMRLSLLLWCLSVTLGAPRSPRPLDESQLKLLSAEGVRYIDEEMKRALLGVKQMKESMDRTEEKQQQLIKTLKQSHDKKRGAEQLAQEAEQKLQEVEQQCQERLRPMWEQCRSCLEARCGSFYTSPCRQRSSSFSLQVEEFVRRMASKLNEDQLFNQGPDSQLKIQNQTQVPVNLNIQEYQSQGGDHKQHLEVSPLSNMDKDLVWIKNTFSRVKSTVTSLYSHSSALVSGMRKELGSAFFSTFNENIQPDPSLPTERLQAGGFTLSGGLTGAFDSFMEMGRSVLHEVSSALTQVLEGNEEEGGVQRASGDQLCRHLRSRGSVCRQTQSECDNCHQALLTECPEVPERYSELSEISLLFNASRSQYEEVLQVLRTHTEHTLRWVENMTRKHEWVTHIGNGTAPTHVFSLVKVVPGRSGLSGGSRTDTAVEVSVLNSPVLSFSVPVELDISDLAFIQYIAKEALLAYQNTLPKTFHSVALLTLVHKTTDGRSNIRSEPHH</sequence>
<dbReference type="PANTHER" id="PTHR10970:SF2">
    <property type="entry name" value="CLUSTERIN-LIKE PROTEIN 1"/>
    <property type="match status" value="1"/>
</dbReference>
<name>A0A8T2LZ64_ASTMX</name>
<dbReference type="SMART" id="SM00035">
    <property type="entry name" value="CLa"/>
    <property type="match status" value="1"/>
</dbReference>
<organism evidence="13 14">
    <name type="scientific">Astyanax mexicanus</name>
    <name type="common">Blind cave fish</name>
    <name type="synonym">Astyanax fasciatus mexicanus</name>
    <dbReference type="NCBI Taxonomy" id="7994"/>
    <lineage>
        <taxon>Eukaryota</taxon>
        <taxon>Metazoa</taxon>
        <taxon>Chordata</taxon>
        <taxon>Craniata</taxon>
        <taxon>Vertebrata</taxon>
        <taxon>Euteleostomi</taxon>
        <taxon>Actinopterygii</taxon>
        <taxon>Neopterygii</taxon>
        <taxon>Teleostei</taxon>
        <taxon>Ostariophysi</taxon>
        <taxon>Characiformes</taxon>
        <taxon>Characoidei</taxon>
        <taxon>Acestrorhamphidae</taxon>
        <taxon>Acestrorhamphinae</taxon>
        <taxon>Astyanax</taxon>
    </lineage>
</organism>
<dbReference type="EMBL" id="JAICCE010000008">
    <property type="protein sequence ID" value="KAG9274071.1"/>
    <property type="molecule type" value="Genomic_DNA"/>
</dbReference>
<proteinExistence type="inferred from homology"/>
<feature type="domain" description="Clusterin C-terminal" evidence="12">
    <location>
        <begin position="267"/>
        <end position="474"/>
    </location>
</feature>
<evidence type="ECO:0000313" key="14">
    <source>
        <dbReference type="Proteomes" id="UP000752171"/>
    </source>
</evidence>
<evidence type="ECO:0000256" key="5">
    <source>
        <dbReference type="ARBA" id="ARBA00023054"/>
    </source>
</evidence>
<feature type="coiled-coil region" evidence="9">
    <location>
        <begin position="52"/>
        <end position="110"/>
    </location>
</feature>
<keyword evidence="3" id="KW-0964">Secreted</keyword>
<dbReference type="InterPro" id="IPR000753">
    <property type="entry name" value="Clusterin-like"/>
</dbReference>
<evidence type="ECO:0000256" key="4">
    <source>
        <dbReference type="ARBA" id="ARBA00022729"/>
    </source>
</evidence>